<dbReference type="Proteomes" id="UP001597118">
    <property type="component" value="Unassembled WGS sequence"/>
</dbReference>
<evidence type="ECO:0000256" key="2">
    <source>
        <dbReference type="SAM" id="SignalP"/>
    </source>
</evidence>
<feature type="signal peptide" evidence="2">
    <location>
        <begin position="1"/>
        <end position="19"/>
    </location>
</feature>
<feature type="chain" id="PRO_5046047398" evidence="2">
    <location>
        <begin position="20"/>
        <end position="201"/>
    </location>
</feature>
<comment type="caution">
    <text evidence="4">The sequence shown here is derived from an EMBL/GenBank/DDBJ whole genome shotgun (WGS) entry which is preliminary data.</text>
</comment>
<feature type="domain" description="Outer membrane protein beta-barrel" evidence="3">
    <location>
        <begin position="6"/>
        <end position="199"/>
    </location>
</feature>
<keyword evidence="1 2" id="KW-0732">Signal</keyword>
<gene>
    <name evidence="4" type="ORF">ACFSAH_12850</name>
</gene>
<evidence type="ECO:0000313" key="4">
    <source>
        <dbReference type="EMBL" id="MFD1630771.1"/>
    </source>
</evidence>
<evidence type="ECO:0000256" key="1">
    <source>
        <dbReference type="ARBA" id="ARBA00022729"/>
    </source>
</evidence>
<dbReference type="Pfam" id="PF13505">
    <property type="entry name" value="OMP_b-brl"/>
    <property type="match status" value="1"/>
</dbReference>
<accession>A0ABW4IGL9</accession>
<organism evidence="4 5">
    <name type="scientific">Pseudopedobacter beijingensis</name>
    <dbReference type="NCBI Taxonomy" id="1207056"/>
    <lineage>
        <taxon>Bacteria</taxon>
        <taxon>Pseudomonadati</taxon>
        <taxon>Bacteroidota</taxon>
        <taxon>Sphingobacteriia</taxon>
        <taxon>Sphingobacteriales</taxon>
        <taxon>Sphingobacteriaceae</taxon>
        <taxon>Pseudopedobacter</taxon>
    </lineage>
</organism>
<dbReference type="InterPro" id="IPR027385">
    <property type="entry name" value="Beta-barrel_OMP"/>
</dbReference>
<name>A0ABW4IGL9_9SPHI</name>
<dbReference type="RefSeq" id="WP_379663147.1">
    <property type="nucleotide sequence ID" value="NZ_JBHUDG010000019.1"/>
</dbReference>
<dbReference type="EMBL" id="JBHUDG010000019">
    <property type="protein sequence ID" value="MFD1630771.1"/>
    <property type="molecule type" value="Genomic_DNA"/>
</dbReference>
<proteinExistence type="predicted"/>
<keyword evidence="5" id="KW-1185">Reference proteome</keyword>
<evidence type="ECO:0000259" key="3">
    <source>
        <dbReference type="Pfam" id="PF13505"/>
    </source>
</evidence>
<sequence>MKKLFLVAAAFIMGAAAYAQTGKTSFGLKAGINLPKYRYEDSGSSTKTITSYHLTGYADIPFSTAVSFQPGISLQGKGGKVTILGNDITHDVMSIDIPLNIVGYFPAGPGKVFIGAGPYVGFNVSGKDKINGDKSDTNIGNKNTDSIKGTDVGLNGLVGYQFASGFNIGAGYGLGLSNLKPGDGSIKKNNRVLSFSVGFAF</sequence>
<reference evidence="5" key="1">
    <citation type="journal article" date="2019" name="Int. J. Syst. Evol. Microbiol.">
        <title>The Global Catalogue of Microorganisms (GCM) 10K type strain sequencing project: providing services to taxonomists for standard genome sequencing and annotation.</title>
        <authorList>
            <consortium name="The Broad Institute Genomics Platform"/>
            <consortium name="The Broad Institute Genome Sequencing Center for Infectious Disease"/>
            <person name="Wu L."/>
            <person name="Ma J."/>
        </authorList>
    </citation>
    <scope>NUCLEOTIDE SEQUENCE [LARGE SCALE GENOMIC DNA]</scope>
    <source>
        <strain evidence="5">CCUG 53762</strain>
    </source>
</reference>
<evidence type="ECO:0000313" key="5">
    <source>
        <dbReference type="Proteomes" id="UP001597118"/>
    </source>
</evidence>
<protein>
    <submittedName>
        <fullName evidence="4">Porin family protein</fullName>
    </submittedName>
</protein>